<keyword evidence="3 4" id="KW-0413">Isomerase</keyword>
<dbReference type="Pfam" id="PF00639">
    <property type="entry name" value="Rotamase"/>
    <property type="match status" value="1"/>
</dbReference>
<evidence type="ECO:0000256" key="4">
    <source>
        <dbReference type="PROSITE-ProRule" id="PRU00278"/>
    </source>
</evidence>
<reference evidence="7 8" key="1">
    <citation type="submission" date="2021-07" db="EMBL/GenBank/DDBJ databases">
        <title>The draft genome sequence of Sphingomicrobium sp. B8.</title>
        <authorList>
            <person name="Mu L."/>
        </authorList>
    </citation>
    <scope>NUCLEOTIDE SEQUENCE [LARGE SCALE GENOMIC DNA]</scope>
    <source>
        <strain evidence="7 8">B8</strain>
    </source>
</reference>
<gene>
    <name evidence="7" type="ORF">KTQ36_06685</name>
</gene>
<keyword evidence="5" id="KW-0732">Signal</keyword>
<dbReference type="Proteomes" id="UP000698028">
    <property type="component" value="Unassembled WGS sequence"/>
</dbReference>
<evidence type="ECO:0000259" key="6">
    <source>
        <dbReference type="PROSITE" id="PS50198"/>
    </source>
</evidence>
<evidence type="ECO:0000256" key="5">
    <source>
        <dbReference type="SAM" id="SignalP"/>
    </source>
</evidence>
<keyword evidence="1 4" id="KW-0697">Rotamase</keyword>
<name>A0ABS6V5Y3_9SPHN</name>
<protein>
    <submittedName>
        <fullName evidence="7">Peptidylprolyl isomerase</fullName>
        <ecNumber evidence="7">5.2.1.8</ecNumber>
    </submittedName>
</protein>
<feature type="signal peptide" evidence="5">
    <location>
        <begin position="1"/>
        <end position="22"/>
    </location>
</feature>
<dbReference type="InterPro" id="IPR015391">
    <property type="entry name" value="SurA_N"/>
</dbReference>
<sequence>MNWKNALLATATAAMAVTAAPAAMTQDAAQAQRPVFDIPDTITIFGREIPPVVKATAIVNGAVITQTDINERMNFMLVASGQQIPPEQVADMRQQVLANLIDETLQIQAAAAEEINISDEEVARTLAAVAEDSGRTVEELAALLEQNGASLETMRQQIRGEIAWSRLQQYKIENFVSVDDDEVRAVLAKLEASKGTTEYRVGEIFLSATPANDQQVRENALRVLDLIRQGASFVAVARQYSEASHAAVGGDLGWIRPEQLPAELAQALPQIQLGSVSVPIKIPGGYSILAVQDRRTILTADPRDAQLSLKQVAIPLQQGISVEAANAIVDRFAEAATNLGGCGGAEKLASDFGGQVLSRDDVSMRELPPELQQMMIPMQVGQATRPFGSLEEGVRVLVLCGREEATPGLPSFAEVQQQKRAERINSRARRYLRDLRRDAVIDYR</sequence>
<dbReference type="PANTHER" id="PTHR47637">
    <property type="entry name" value="CHAPERONE SURA"/>
    <property type="match status" value="1"/>
</dbReference>
<comment type="caution">
    <text evidence="7">The sequence shown here is derived from an EMBL/GenBank/DDBJ whole genome shotgun (WGS) entry which is preliminary data.</text>
</comment>
<keyword evidence="8" id="KW-1185">Reference proteome</keyword>
<evidence type="ECO:0000256" key="3">
    <source>
        <dbReference type="ARBA" id="ARBA00023235"/>
    </source>
</evidence>
<keyword evidence="2" id="KW-0143">Chaperone</keyword>
<proteinExistence type="predicted"/>
<feature type="domain" description="PpiC" evidence="6">
    <location>
        <begin position="196"/>
        <end position="293"/>
    </location>
</feature>
<evidence type="ECO:0000313" key="7">
    <source>
        <dbReference type="EMBL" id="MBW0144981.1"/>
    </source>
</evidence>
<feature type="chain" id="PRO_5046150864" evidence="5">
    <location>
        <begin position="23"/>
        <end position="444"/>
    </location>
</feature>
<evidence type="ECO:0000313" key="8">
    <source>
        <dbReference type="Proteomes" id="UP000698028"/>
    </source>
</evidence>
<evidence type="ECO:0000256" key="2">
    <source>
        <dbReference type="ARBA" id="ARBA00023186"/>
    </source>
</evidence>
<dbReference type="EMBL" id="JAHVAH010000001">
    <property type="protein sequence ID" value="MBW0144981.1"/>
    <property type="molecule type" value="Genomic_DNA"/>
</dbReference>
<dbReference type="RefSeq" id="WP_218632925.1">
    <property type="nucleotide sequence ID" value="NZ_JAHVAH010000001.1"/>
</dbReference>
<dbReference type="InterPro" id="IPR000297">
    <property type="entry name" value="PPIase_PpiC"/>
</dbReference>
<dbReference type="GO" id="GO:0003755">
    <property type="term" value="F:peptidyl-prolyl cis-trans isomerase activity"/>
    <property type="evidence" value="ECO:0007669"/>
    <property type="project" value="UniProtKB-EC"/>
</dbReference>
<dbReference type="PROSITE" id="PS50198">
    <property type="entry name" value="PPIC_PPIASE_2"/>
    <property type="match status" value="1"/>
</dbReference>
<dbReference type="PANTHER" id="PTHR47637:SF1">
    <property type="entry name" value="CHAPERONE SURA"/>
    <property type="match status" value="1"/>
</dbReference>
<dbReference type="Pfam" id="PF09312">
    <property type="entry name" value="SurA_N"/>
    <property type="match status" value="1"/>
</dbReference>
<accession>A0ABS6V5Y3</accession>
<evidence type="ECO:0000256" key="1">
    <source>
        <dbReference type="ARBA" id="ARBA00023110"/>
    </source>
</evidence>
<dbReference type="EC" id="5.2.1.8" evidence="7"/>
<organism evidence="7 8">
    <name type="scientific">Sphingomicrobium clamense</name>
    <dbReference type="NCBI Taxonomy" id="2851013"/>
    <lineage>
        <taxon>Bacteria</taxon>
        <taxon>Pseudomonadati</taxon>
        <taxon>Pseudomonadota</taxon>
        <taxon>Alphaproteobacteria</taxon>
        <taxon>Sphingomonadales</taxon>
        <taxon>Sphingomonadaceae</taxon>
        <taxon>Sphingomicrobium</taxon>
    </lineage>
</organism>
<dbReference type="InterPro" id="IPR050280">
    <property type="entry name" value="OMP_Chaperone_SurA"/>
</dbReference>